<gene>
    <name evidence="7" type="ordered locus">Dvul_2060</name>
</gene>
<dbReference type="GO" id="GO:0008757">
    <property type="term" value="F:S-adenosylmethionine-dependent methyltransferase activity"/>
    <property type="evidence" value="ECO:0007669"/>
    <property type="project" value="UniProtKB-ARBA"/>
</dbReference>
<dbReference type="Gene3D" id="2.40.50.1070">
    <property type="match status" value="1"/>
</dbReference>
<dbReference type="HOGENOM" id="CLU_014689_7_2_7"/>
<dbReference type="Pfam" id="PF01938">
    <property type="entry name" value="TRAM"/>
    <property type="match status" value="1"/>
</dbReference>
<evidence type="ECO:0000313" key="7">
    <source>
        <dbReference type="EMBL" id="ABM29076.1"/>
    </source>
</evidence>
<keyword evidence="2 4" id="KW-0808">Transferase</keyword>
<evidence type="ECO:0000256" key="4">
    <source>
        <dbReference type="PROSITE-ProRule" id="PRU01024"/>
    </source>
</evidence>
<feature type="binding site" evidence="4">
    <location>
        <position position="317"/>
    </location>
    <ligand>
        <name>S-adenosyl-L-methionine</name>
        <dbReference type="ChEBI" id="CHEBI:59789"/>
    </ligand>
</feature>
<organism evidence="7 8">
    <name type="scientific">Nitratidesulfovibrio vulgaris (strain DP4)</name>
    <name type="common">Desulfovibrio vulgaris</name>
    <dbReference type="NCBI Taxonomy" id="391774"/>
    <lineage>
        <taxon>Bacteria</taxon>
        <taxon>Pseudomonadati</taxon>
        <taxon>Thermodesulfobacteriota</taxon>
        <taxon>Desulfovibrionia</taxon>
        <taxon>Desulfovibrionales</taxon>
        <taxon>Desulfovibrionaceae</taxon>
        <taxon>Nitratidesulfovibrio</taxon>
    </lineage>
</organism>
<dbReference type="AlphaFoldDB" id="A0A0H3A9N7"/>
<dbReference type="GO" id="GO:0008173">
    <property type="term" value="F:RNA methyltransferase activity"/>
    <property type="evidence" value="ECO:0007669"/>
    <property type="project" value="InterPro"/>
</dbReference>
<dbReference type="EMBL" id="CP000527">
    <property type="protein sequence ID" value="ABM29076.1"/>
    <property type="molecule type" value="Genomic_DNA"/>
</dbReference>
<dbReference type="PROSITE" id="PS50926">
    <property type="entry name" value="TRAM"/>
    <property type="match status" value="1"/>
</dbReference>
<feature type="binding site" evidence="4">
    <location>
        <position position="288"/>
    </location>
    <ligand>
        <name>S-adenosyl-L-methionine</name>
        <dbReference type="ChEBI" id="CHEBI:59789"/>
    </ligand>
</feature>
<keyword evidence="3 4" id="KW-0949">S-adenosyl-L-methionine</keyword>
<comment type="similarity">
    <text evidence="4">Belongs to the class I-like SAM-binding methyltransferase superfamily. RNA M5U methyltransferase family.</text>
</comment>
<dbReference type="CDD" id="cd02440">
    <property type="entry name" value="AdoMet_MTases"/>
    <property type="match status" value="1"/>
</dbReference>
<dbReference type="PROSITE" id="PS01230">
    <property type="entry name" value="TRMA_1"/>
    <property type="match status" value="1"/>
</dbReference>
<dbReference type="Gene3D" id="2.40.50.140">
    <property type="entry name" value="Nucleic acid-binding proteins"/>
    <property type="match status" value="1"/>
</dbReference>
<dbReference type="InterPro" id="IPR012340">
    <property type="entry name" value="NA-bd_OB-fold"/>
</dbReference>
<feature type="binding site" evidence="4">
    <location>
        <position position="389"/>
    </location>
    <ligand>
        <name>S-adenosyl-L-methionine</name>
        <dbReference type="ChEBI" id="CHEBI:59789"/>
    </ligand>
</feature>
<dbReference type="EC" id="2.1.1.-" evidence="7"/>
<dbReference type="Proteomes" id="UP000009173">
    <property type="component" value="Chromosome"/>
</dbReference>
<dbReference type="GO" id="GO:0001510">
    <property type="term" value="P:RNA methylation"/>
    <property type="evidence" value="ECO:0007669"/>
    <property type="project" value="UniProtKB-ARBA"/>
</dbReference>
<sequence length="468" mass="51093">METFANGMTLDVTVDALAPGGKAVCRHEGRVIFVDRGLPGQQLRVRLTTVRKRFAEAECLAVVTHTADECDPFCPHFGDCGGCTWQNLPYPAQLAWKERFVRDSLQRIGRIEAPNVLPTLPSPLQQGFRNKMEFAFTTDGRGALHLGLRRRGGHEVVDVTSCGLQTATTCRVVTTARDIARASGLPGWDDAAHRGFWRFLVVREPARGGQCLVQCITAPHPEAEHVVRAFFTALRQAVPEVTGCVHSIRSQNSQVAYGDATVFTEGEIVLTEKLGAIELDFGHDTFLQTNTRATELLYGEVERMAGLSGREHVWDLYCGVGSITLWLAEHAATICGMEATPASVEAAQRNAQAAGCTHCDFVAGDVRALLRSRSKGKAQEPIPDVVVTDPPRAGMHPDVIDALLQTAPARIVYVSCDPATMARDVGLLMQRYTLHEARPVDLFPHTPHVETVVLLSNKEVDDTISTTV</sequence>
<dbReference type="SUPFAM" id="SSF50249">
    <property type="entry name" value="Nucleic acid-binding proteins"/>
    <property type="match status" value="1"/>
</dbReference>
<dbReference type="PROSITE" id="PS51687">
    <property type="entry name" value="SAM_MT_RNA_M5U"/>
    <property type="match status" value="1"/>
</dbReference>
<dbReference type="InterPro" id="IPR030390">
    <property type="entry name" value="MeTrfase_TrmA_AS"/>
</dbReference>
<reference evidence="8" key="1">
    <citation type="journal article" date="2009" name="Environ. Microbiol.">
        <title>Contribution of mobile genetic elements to Desulfovibrio vulgaris genome plasticity.</title>
        <authorList>
            <person name="Walker C.B."/>
            <person name="Stolyar S."/>
            <person name="Chivian D."/>
            <person name="Pinel N."/>
            <person name="Gabster J.A."/>
            <person name="Dehal P.S."/>
            <person name="He Z."/>
            <person name="Yang Z.K."/>
            <person name="Yen H.C."/>
            <person name="Zhou J."/>
            <person name="Wall J.D."/>
            <person name="Hazen T.C."/>
            <person name="Arkin A.P."/>
            <person name="Stahl D.A."/>
        </authorList>
    </citation>
    <scope>NUCLEOTIDE SEQUENCE [LARGE SCALE GENOMIC DNA]</scope>
    <source>
        <strain evidence="8">DP4</strain>
    </source>
</reference>
<dbReference type="Gene3D" id="3.40.50.150">
    <property type="entry name" value="Vaccinia Virus protein VP39"/>
    <property type="match status" value="1"/>
</dbReference>
<dbReference type="PANTHER" id="PTHR11061">
    <property type="entry name" value="RNA M5U METHYLTRANSFERASE"/>
    <property type="match status" value="1"/>
</dbReference>
<dbReference type="KEGG" id="dvl:Dvul_2060"/>
<evidence type="ECO:0000256" key="1">
    <source>
        <dbReference type="ARBA" id="ARBA00022603"/>
    </source>
</evidence>
<dbReference type="InterPro" id="IPR029063">
    <property type="entry name" value="SAM-dependent_MTases_sf"/>
</dbReference>
<dbReference type="PANTHER" id="PTHR11061:SF30">
    <property type="entry name" value="TRNA (URACIL(54)-C(5))-METHYLTRANSFERASE"/>
    <property type="match status" value="1"/>
</dbReference>
<dbReference type="GO" id="GO:0006396">
    <property type="term" value="P:RNA processing"/>
    <property type="evidence" value="ECO:0007669"/>
    <property type="project" value="InterPro"/>
</dbReference>
<feature type="domain" description="TRAM" evidence="6">
    <location>
        <begin position="3"/>
        <end position="61"/>
    </location>
</feature>
<dbReference type="NCBIfam" id="TIGR00479">
    <property type="entry name" value="rumA"/>
    <property type="match status" value="1"/>
</dbReference>
<accession>A0A0H3A9N7</accession>
<evidence type="ECO:0000259" key="6">
    <source>
        <dbReference type="PROSITE" id="PS50926"/>
    </source>
</evidence>
<evidence type="ECO:0000256" key="3">
    <source>
        <dbReference type="ARBA" id="ARBA00022691"/>
    </source>
</evidence>
<feature type="active site" evidence="5">
    <location>
        <position position="416"/>
    </location>
</feature>
<evidence type="ECO:0000313" key="8">
    <source>
        <dbReference type="Proteomes" id="UP000009173"/>
    </source>
</evidence>
<dbReference type="Pfam" id="PF05958">
    <property type="entry name" value="tRNA_U5-meth_tr"/>
    <property type="match status" value="1"/>
</dbReference>
<dbReference type="InterPro" id="IPR002792">
    <property type="entry name" value="TRAM_dom"/>
</dbReference>
<feature type="active site" description="Nucleophile" evidence="4">
    <location>
        <position position="416"/>
    </location>
</feature>
<keyword evidence="1 4" id="KW-0489">Methyltransferase</keyword>
<feature type="binding site" evidence="4">
    <location>
        <position position="338"/>
    </location>
    <ligand>
        <name>S-adenosyl-L-methionine</name>
        <dbReference type="ChEBI" id="CHEBI:59789"/>
    </ligand>
</feature>
<evidence type="ECO:0000256" key="2">
    <source>
        <dbReference type="ARBA" id="ARBA00022679"/>
    </source>
</evidence>
<evidence type="ECO:0000256" key="5">
    <source>
        <dbReference type="PROSITE-ProRule" id="PRU10015"/>
    </source>
</evidence>
<dbReference type="PROSITE" id="PS01231">
    <property type="entry name" value="TRMA_2"/>
    <property type="match status" value="1"/>
</dbReference>
<dbReference type="InterPro" id="IPR030391">
    <property type="entry name" value="MeTrfase_TrmA_CS"/>
</dbReference>
<dbReference type="FunFam" id="3.40.50.150:FF:000009">
    <property type="entry name" value="23S rRNA (Uracil(1939)-C(5))-methyltransferase RlmD"/>
    <property type="match status" value="1"/>
</dbReference>
<dbReference type="SUPFAM" id="SSF53335">
    <property type="entry name" value="S-adenosyl-L-methionine-dependent methyltransferases"/>
    <property type="match status" value="1"/>
</dbReference>
<dbReference type="RefSeq" id="WP_011792628.1">
    <property type="nucleotide sequence ID" value="NC_008751.1"/>
</dbReference>
<proteinExistence type="inferred from homology"/>
<protein>
    <submittedName>
        <fullName evidence="7">23S rRNA m(5)U-1939 methyltransferase</fullName>
        <ecNumber evidence="7">2.1.1.-</ecNumber>
    </submittedName>
</protein>
<dbReference type="InterPro" id="IPR010280">
    <property type="entry name" value="U5_MeTrfase_fam"/>
</dbReference>
<name>A0A0H3A9N7_NITV4</name>